<evidence type="ECO:0000313" key="2">
    <source>
        <dbReference type="EMBL" id="MCD5314468.1"/>
    </source>
</evidence>
<dbReference type="RefSeq" id="WP_231447013.1">
    <property type="nucleotide sequence ID" value="NZ_JAJOMB010000016.1"/>
</dbReference>
<dbReference type="SUPFAM" id="SSF56059">
    <property type="entry name" value="Glutathione synthetase ATP-binding domain-like"/>
    <property type="match status" value="1"/>
</dbReference>
<comment type="caution">
    <text evidence="2">The sequence shown here is derived from an EMBL/GenBank/DDBJ whole genome shotgun (WGS) entry which is preliminary data.</text>
</comment>
<dbReference type="GO" id="GO:0016874">
    <property type="term" value="F:ligase activity"/>
    <property type="evidence" value="ECO:0007669"/>
    <property type="project" value="UniProtKB-KW"/>
</dbReference>
<dbReference type="AlphaFoldDB" id="A0A9X1NHY0"/>
<dbReference type="PANTHER" id="PTHR42793:SF1">
    <property type="entry name" value="PEPTIDYL-LYSINE N-ACETYLTRANSFERASE PATZ"/>
    <property type="match status" value="1"/>
</dbReference>
<dbReference type="Gene3D" id="3.40.50.261">
    <property type="entry name" value="Succinyl-CoA synthetase domains"/>
    <property type="match status" value="2"/>
</dbReference>
<dbReference type="SMART" id="SM00881">
    <property type="entry name" value="CoA_binding"/>
    <property type="match status" value="1"/>
</dbReference>
<dbReference type="InterPro" id="IPR013815">
    <property type="entry name" value="ATP_grasp_subdomain_1"/>
</dbReference>
<feature type="domain" description="CoA-binding" evidence="1">
    <location>
        <begin position="13"/>
        <end position="105"/>
    </location>
</feature>
<dbReference type="Pfam" id="PF13380">
    <property type="entry name" value="CoA_binding_2"/>
    <property type="match status" value="1"/>
</dbReference>
<gene>
    <name evidence="2" type="ORF">LR394_26525</name>
</gene>
<dbReference type="SUPFAM" id="SSF51735">
    <property type="entry name" value="NAD(P)-binding Rossmann-fold domains"/>
    <property type="match status" value="1"/>
</dbReference>
<reference evidence="2" key="1">
    <citation type="submission" date="2021-11" db="EMBL/GenBank/DDBJ databases">
        <title>Streptomyces corallinus and Kineosporia corallina sp. nov., two new coral-derived marine actinobacteria.</title>
        <authorList>
            <person name="Buangrab K."/>
            <person name="Sutthacheep M."/>
            <person name="Yeemin T."/>
            <person name="Harunari E."/>
            <person name="Igarashi Y."/>
            <person name="Sripreechasak P."/>
            <person name="Kanchanasin P."/>
            <person name="Tanasupawat S."/>
            <person name="Phongsopitanun W."/>
        </authorList>
    </citation>
    <scope>NUCLEOTIDE SEQUENCE</scope>
    <source>
        <strain evidence="2">JCM 31032</strain>
    </source>
</reference>
<dbReference type="InterPro" id="IPR003781">
    <property type="entry name" value="CoA-bd"/>
</dbReference>
<dbReference type="InterPro" id="IPR036291">
    <property type="entry name" value="NAD(P)-bd_dom_sf"/>
</dbReference>
<dbReference type="Pfam" id="PF13607">
    <property type="entry name" value="Succ_CoA_lig"/>
    <property type="match status" value="1"/>
</dbReference>
<keyword evidence="2" id="KW-0436">Ligase</keyword>
<dbReference type="EMBL" id="JAJOMB010000016">
    <property type="protein sequence ID" value="MCD5314468.1"/>
    <property type="molecule type" value="Genomic_DNA"/>
</dbReference>
<dbReference type="GO" id="GO:0005524">
    <property type="term" value="F:ATP binding"/>
    <property type="evidence" value="ECO:0007669"/>
    <property type="project" value="InterPro"/>
</dbReference>
<protein>
    <submittedName>
        <fullName evidence="2">Acetate--CoA ligase family protein</fullName>
    </submittedName>
</protein>
<dbReference type="PANTHER" id="PTHR42793">
    <property type="entry name" value="COA BINDING DOMAIN CONTAINING PROTEIN"/>
    <property type="match status" value="1"/>
</dbReference>
<accession>A0A9X1NHY0</accession>
<dbReference type="Pfam" id="PF13549">
    <property type="entry name" value="ATP-grasp_5"/>
    <property type="match status" value="1"/>
</dbReference>
<dbReference type="Gene3D" id="3.40.50.720">
    <property type="entry name" value="NAD(P)-binding Rossmann-like Domain"/>
    <property type="match status" value="1"/>
</dbReference>
<name>A0A9X1NHY0_9ACTN</name>
<sequence>MVSAPVQPELRRMLAPRTIAIVGVKDATPFANSVARTVQHGDAGVYFVNPRHASVLGQPTYPSLSDLPEPVDAVYCAVSGPRTLEIASEAAGLGIGGLIAVASGFAEVGGPGIERQQQLLAAAKAGGYRLMGPNCMGVVNVRHQISLTIAADHRRRPGGISVVSQSGALMNGVAMAAWERGSVGLNVLVSSGNEADVDLADYLNYLADDPETSSIALIIEQIRRPPEFFAAARKALRNGKPVVALKLARSARTQEMAASHTGALTGDAWVYEVAFRQHGIEIAFDCEELIDRLALMEQLDPAYWSEARELAVLTYSGGYASMVMDVATDEGVTVPALEEFRPWVAQNLPGSSVPNPLDTTGLGGAKWPEILEMYGSSEHVDAALFVHPLSDADSSSVEMTLKPYLDSSAVHRKPFIVSNCAAALGESARQAVAGTPSAAEGHGPRAALRGLASLGHFVQAQRSVGIEPVAAPLLPRPASDGLLSFADSMNLLLSQGIPVAPYHLIGVAEPASSPSFAGPFVVKLADVGHRTEHGAVLLNVAPAELSTAVDRLREIARRDGLAATVAVQPMVAAQGEVFVGVQNSELGPLVVFGLGGVLVEVLKRVGGRMAPFTPDTARALIAEFDDTQLMHGFRGSAPWDLDALTDILVRIGNLAAGSRDWLESLDINPLLVTSDGFLAVDALFLARS</sequence>
<dbReference type="SUPFAM" id="SSF52210">
    <property type="entry name" value="Succinyl-CoA synthetase domains"/>
    <property type="match status" value="2"/>
</dbReference>
<dbReference type="Proteomes" id="UP001138997">
    <property type="component" value="Unassembled WGS sequence"/>
</dbReference>
<dbReference type="InterPro" id="IPR016102">
    <property type="entry name" value="Succinyl-CoA_synth-like"/>
</dbReference>
<keyword evidence="3" id="KW-1185">Reference proteome</keyword>
<organism evidence="2 3">
    <name type="scientific">Kineosporia babensis</name>
    <dbReference type="NCBI Taxonomy" id="499548"/>
    <lineage>
        <taxon>Bacteria</taxon>
        <taxon>Bacillati</taxon>
        <taxon>Actinomycetota</taxon>
        <taxon>Actinomycetes</taxon>
        <taxon>Kineosporiales</taxon>
        <taxon>Kineosporiaceae</taxon>
        <taxon>Kineosporia</taxon>
    </lineage>
</organism>
<dbReference type="InterPro" id="IPR032875">
    <property type="entry name" value="Succ_CoA_lig_flav_dom"/>
</dbReference>
<evidence type="ECO:0000313" key="3">
    <source>
        <dbReference type="Proteomes" id="UP001138997"/>
    </source>
</evidence>
<dbReference type="Gene3D" id="3.30.470.20">
    <property type="entry name" value="ATP-grasp fold, B domain"/>
    <property type="match status" value="1"/>
</dbReference>
<dbReference type="Gene3D" id="3.30.1490.20">
    <property type="entry name" value="ATP-grasp fold, A domain"/>
    <property type="match status" value="1"/>
</dbReference>
<proteinExistence type="predicted"/>
<evidence type="ECO:0000259" key="1">
    <source>
        <dbReference type="SMART" id="SM00881"/>
    </source>
</evidence>